<keyword evidence="2" id="KW-0472">Membrane</keyword>
<evidence type="ECO:0000256" key="1">
    <source>
        <dbReference type="SAM" id="MobiDB-lite"/>
    </source>
</evidence>
<gene>
    <name evidence="3" type="ORF">Sant_1011</name>
</gene>
<feature type="transmembrane region" description="Helical" evidence="2">
    <location>
        <begin position="393"/>
        <end position="411"/>
    </location>
</feature>
<accession>W0HV60</accession>
<feature type="region of interest" description="Disordered" evidence="1">
    <location>
        <begin position="43"/>
        <end position="65"/>
    </location>
</feature>
<dbReference type="KEGG" id="sod:Sant_1011"/>
<keyword evidence="2" id="KW-1133">Transmembrane helix</keyword>
<dbReference type="RefSeq" id="WP_148296239.1">
    <property type="nucleotide sequence ID" value="NZ_CP006569.1"/>
</dbReference>
<reference evidence="3 4" key="1">
    <citation type="journal article" date="2014" name="Genome Biol. Evol.">
        <title>Genome degeneration and adaptation in a nascent stage of symbiosis.</title>
        <authorList>
            <person name="Oakeson K.F."/>
            <person name="Gil R."/>
            <person name="Clayton A.L."/>
            <person name="Dunn D.M."/>
            <person name="von Niederhausern A.C."/>
            <person name="Hamil C."/>
            <person name="Aoyagi A."/>
            <person name="Duval B."/>
            <person name="Baca A."/>
            <person name="Silva F.J."/>
            <person name="Vallier A."/>
            <person name="Jackson D.G."/>
            <person name="Latorre A."/>
            <person name="Weiss R.B."/>
            <person name="Heddi A."/>
            <person name="Moya A."/>
            <person name="Dale C."/>
        </authorList>
    </citation>
    <scope>NUCLEOTIDE SEQUENCE [LARGE SCALE GENOMIC DNA]</scope>
    <source>
        <strain evidence="3 4">HS1</strain>
    </source>
</reference>
<keyword evidence="2" id="KW-0812">Transmembrane</keyword>
<dbReference type="OrthoDB" id="10011059at2"/>
<name>W0HV60_9GAMM</name>
<sequence length="445" mass="47177">MPLSSIAPSAIAYRRTHVESASEENTTLLGMQTRHAGNITLTRAASGSGAKQPETTANEAGRSEDAPLCSATIPWKQALTAARTVADNAQNQPFTLAVAGASPPTDTAGTVRFTPGAENVVMSSTALGEDTGEPELSPVERRLRNVLRPLLRCILSVGIPTCARELVRFGVLSDLGDEYLPALKIAGCCASLLPFIIQSGGLGLDYFLQRSTPTSVLTRVAGMVLVAWSSYQLWVSDRLTSVAPALIAAEFVYVLSRDFIQFFLLLVDNNSGPPSVRTTLLAAGIYGINQILVDILMSVSAAALANHINIVAANAIARPVVNILGEVADELTYRSLGPAKRKNGELEIGMQWRQSEEITLKTIVITFFTTLAARATLFSLAFGYVELFASDDITATLLIGLMSVVGYVLFIGNHVHSPEPAVAPAEDDPSAADGTLPADVALMPL</sequence>
<evidence type="ECO:0000313" key="3">
    <source>
        <dbReference type="EMBL" id="AHF76085.1"/>
    </source>
</evidence>
<dbReference type="Proteomes" id="UP000019028">
    <property type="component" value="Chromosome"/>
</dbReference>
<organism evidence="3 4">
    <name type="scientific">Sodalis praecaptivus</name>
    <dbReference type="NCBI Taxonomy" id="1239307"/>
    <lineage>
        <taxon>Bacteria</taxon>
        <taxon>Pseudomonadati</taxon>
        <taxon>Pseudomonadota</taxon>
        <taxon>Gammaproteobacteria</taxon>
        <taxon>Enterobacterales</taxon>
        <taxon>Bruguierivoracaceae</taxon>
        <taxon>Sodalis</taxon>
    </lineage>
</organism>
<evidence type="ECO:0000256" key="2">
    <source>
        <dbReference type="SAM" id="Phobius"/>
    </source>
</evidence>
<dbReference type="AlphaFoldDB" id="W0HV60"/>
<feature type="transmembrane region" description="Helical" evidence="2">
    <location>
        <begin position="358"/>
        <end position="381"/>
    </location>
</feature>
<evidence type="ECO:0000313" key="4">
    <source>
        <dbReference type="Proteomes" id="UP000019028"/>
    </source>
</evidence>
<dbReference type="HOGENOM" id="CLU_615229_0_0_6"/>
<dbReference type="EMBL" id="CP006569">
    <property type="protein sequence ID" value="AHF76085.1"/>
    <property type="molecule type" value="Genomic_DNA"/>
</dbReference>
<dbReference type="PATRIC" id="fig|1239307.3.peg.1087"/>
<keyword evidence="4" id="KW-1185">Reference proteome</keyword>
<protein>
    <submittedName>
        <fullName evidence="3">Uncharacterized protein</fullName>
    </submittedName>
</protein>
<proteinExistence type="predicted"/>